<feature type="region of interest" description="Disordered" evidence="4">
    <location>
        <begin position="1"/>
        <end position="24"/>
    </location>
</feature>
<accession>A0ABR4BWK2</accession>
<reference evidence="7 8" key="1">
    <citation type="journal article" date="2024" name="Commun. Biol.">
        <title>Comparative genomic analysis of thermophilic fungi reveals convergent evolutionary adaptations and gene losses.</title>
        <authorList>
            <person name="Steindorff A.S."/>
            <person name="Aguilar-Pontes M.V."/>
            <person name="Robinson A.J."/>
            <person name="Andreopoulos B."/>
            <person name="LaButti K."/>
            <person name="Kuo A."/>
            <person name="Mondo S."/>
            <person name="Riley R."/>
            <person name="Otillar R."/>
            <person name="Haridas S."/>
            <person name="Lipzen A."/>
            <person name="Grimwood J."/>
            <person name="Schmutz J."/>
            <person name="Clum A."/>
            <person name="Reid I.D."/>
            <person name="Moisan M.C."/>
            <person name="Butler G."/>
            <person name="Nguyen T.T.M."/>
            <person name="Dewar K."/>
            <person name="Conant G."/>
            <person name="Drula E."/>
            <person name="Henrissat B."/>
            <person name="Hansel C."/>
            <person name="Singer S."/>
            <person name="Hutchinson M.I."/>
            <person name="de Vries R.P."/>
            <person name="Natvig D.O."/>
            <person name="Powell A.J."/>
            <person name="Tsang A."/>
            <person name="Grigoriev I.V."/>
        </authorList>
    </citation>
    <scope>NUCLEOTIDE SEQUENCE [LARGE SCALE GENOMIC DNA]</scope>
    <source>
        <strain evidence="7 8">CBS 494.80</strain>
    </source>
</reference>
<evidence type="ECO:0000256" key="3">
    <source>
        <dbReference type="RuleBase" id="RU361235"/>
    </source>
</evidence>
<evidence type="ECO:0000313" key="7">
    <source>
        <dbReference type="EMBL" id="KAL2061501.1"/>
    </source>
</evidence>
<evidence type="ECO:0000313" key="8">
    <source>
        <dbReference type="Proteomes" id="UP001595075"/>
    </source>
</evidence>
<gene>
    <name evidence="7" type="ORF">VTL71DRAFT_6878</name>
</gene>
<dbReference type="PROSITE" id="PS00122">
    <property type="entry name" value="CARBOXYLESTERASE_B_1"/>
    <property type="match status" value="1"/>
</dbReference>
<organism evidence="7 8">
    <name type="scientific">Oculimacula yallundae</name>
    <dbReference type="NCBI Taxonomy" id="86028"/>
    <lineage>
        <taxon>Eukaryota</taxon>
        <taxon>Fungi</taxon>
        <taxon>Dikarya</taxon>
        <taxon>Ascomycota</taxon>
        <taxon>Pezizomycotina</taxon>
        <taxon>Leotiomycetes</taxon>
        <taxon>Helotiales</taxon>
        <taxon>Ploettnerulaceae</taxon>
        <taxon>Oculimacula</taxon>
    </lineage>
</organism>
<evidence type="ECO:0000259" key="6">
    <source>
        <dbReference type="Pfam" id="PF00135"/>
    </source>
</evidence>
<comment type="caution">
    <text evidence="7">The sequence shown here is derived from an EMBL/GenBank/DDBJ whole genome shotgun (WGS) entry which is preliminary data.</text>
</comment>
<dbReference type="EC" id="3.1.1.-" evidence="3"/>
<proteinExistence type="inferred from homology"/>
<feature type="compositionally biased region" description="Polar residues" evidence="4">
    <location>
        <begin position="8"/>
        <end position="24"/>
    </location>
</feature>
<dbReference type="SUPFAM" id="SSF53474">
    <property type="entry name" value="alpha/beta-Hydrolases"/>
    <property type="match status" value="1"/>
</dbReference>
<sequence>MFTRRQKPSGTGSSNKPFSGTDSKQYSSHFDMVDSPAGSHNGKFAQSRRKRPRLFWFCVGTLLFLVIAIPALVCGLYFGLRRHSKSHEVSTVSLVVDLGYSKYQGAHVENGVTEWLGIRYAAAPVGDLRFRAPMNPPANDTLHIANKHGPSCHSSPSTGVDPSKSEDCLFLDVYAPTNSSGSHPVFVFFQGGGFNSNSNSNMNANKLINGGDHDIVVVTFNYRVGPYGFLSSKEVQADGDLNNGLLDQRKVLQWVQTNIEQFGGNPNHVTIGGASAGGASVDLHMSAYNGRDDNLFHAAAAESQSFGNQLTISESQYQYDGLVKRVNCSTSTNTLKCLRDTPIQILAANNIDIPAPGGTGRKGIFMWSPVIDGNFTTNYTYNLFSEGKYVKIPSIFGDSTNEGTVFTPAKINTTAEMHGFLKDNFPKLTEDQLARIDELYPKGEQFPGKGSYWRTAADVYGEMRYNCPGIYISKAIAGKGEQSWNFRWNVLSPSNAVSGLGVAHAVTTGSIWGISGAPDNALTPTIQAYWTSFIRSKDPNTYKLAGAPKWETFGTGDGTRVVFPNKVKDVAMESVPQDQRTRCEFLSGIGSSIGQ</sequence>
<protein>
    <recommendedName>
        <fullName evidence="3">Carboxylic ester hydrolase</fullName>
        <ecNumber evidence="3">3.1.1.-</ecNumber>
    </recommendedName>
</protein>
<name>A0ABR4BWK2_9HELO</name>
<dbReference type="InterPro" id="IPR002018">
    <property type="entry name" value="CarbesteraseB"/>
</dbReference>
<dbReference type="PROSITE" id="PS00941">
    <property type="entry name" value="CARBOXYLESTERASE_B_2"/>
    <property type="match status" value="1"/>
</dbReference>
<feature type="transmembrane region" description="Helical" evidence="5">
    <location>
        <begin position="54"/>
        <end position="80"/>
    </location>
</feature>
<dbReference type="InterPro" id="IPR050309">
    <property type="entry name" value="Type-B_Carboxylest/Lipase"/>
</dbReference>
<dbReference type="PANTHER" id="PTHR11559">
    <property type="entry name" value="CARBOXYLESTERASE"/>
    <property type="match status" value="1"/>
</dbReference>
<dbReference type="Gene3D" id="3.40.50.1820">
    <property type="entry name" value="alpha/beta hydrolase"/>
    <property type="match status" value="1"/>
</dbReference>
<dbReference type="EMBL" id="JAZHXI010000018">
    <property type="protein sequence ID" value="KAL2061501.1"/>
    <property type="molecule type" value="Genomic_DNA"/>
</dbReference>
<dbReference type="InterPro" id="IPR029058">
    <property type="entry name" value="AB_hydrolase_fold"/>
</dbReference>
<keyword evidence="2 3" id="KW-0378">Hydrolase</keyword>
<evidence type="ECO:0000256" key="4">
    <source>
        <dbReference type="SAM" id="MobiDB-lite"/>
    </source>
</evidence>
<comment type="similarity">
    <text evidence="1 3">Belongs to the type-B carboxylesterase/lipase family.</text>
</comment>
<keyword evidence="8" id="KW-1185">Reference proteome</keyword>
<evidence type="ECO:0000256" key="5">
    <source>
        <dbReference type="SAM" id="Phobius"/>
    </source>
</evidence>
<evidence type="ECO:0000256" key="2">
    <source>
        <dbReference type="ARBA" id="ARBA00022801"/>
    </source>
</evidence>
<dbReference type="Pfam" id="PF00135">
    <property type="entry name" value="COesterase"/>
    <property type="match status" value="1"/>
</dbReference>
<dbReference type="InterPro" id="IPR019826">
    <property type="entry name" value="Carboxylesterase_B_AS"/>
</dbReference>
<keyword evidence="5" id="KW-1133">Transmembrane helix</keyword>
<feature type="domain" description="Carboxylesterase type B" evidence="6">
    <location>
        <begin position="102"/>
        <end position="558"/>
    </location>
</feature>
<keyword evidence="5" id="KW-0812">Transmembrane</keyword>
<dbReference type="Proteomes" id="UP001595075">
    <property type="component" value="Unassembled WGS sequence"/>
</dbReference>
<evidence type="ECO:0000256" key="1">
    <source>
        <dbReference type="ARBA" id="ARBA00005964"/>
    </source>
</evidence>
<dbReference type="InterPro" id="IPR019819">
    <property type="entry name" value="Carboxylesterase_B_CS"/>
</dbReference>
<keyword evidence="5" id="KW-0472">Membrane</keyword>